<dbReference type="SUPFAM" id="SSF54593">
    <property type="entry name" value="Glyoxalase/Bleomycin resistance protein/Dihydroxybiphenyl dioxygenase"/>
    <property type="match status" value="1"/>
</dbReference>
<organism evidence="1">
    <name type="scientific">marine metagenome</name>
    <dbReference type="NCBI Taxonomy" id="408172"/>
    <lineage>
        <taxon>unclassified sequences</taxon>
        <taxon>metagenomes</taxon>
        <taxon>ecological metagenomes</taxon>
    </lineage>
</organism>
<evidence type="ECO:0000313" key="1">
    <source>
        <dbReference type="EMBL" id="SVA41916.1"/>
    </source>
</evidence>
<name>A0A381VNL5_9ZZZZ</name>
<accession>A0A381VNL5</accession>
<protein>
    <recommendedName>
        <fullName evidence="2">VOC domain-containing protein</fullName>
    </recommendedName>
</protein>
<dbReference type="Gene3D" id="3.10.180.10">
    <property type="entry name" value="2,3-Dihydroxybiphenyl 1,2-Dioxygenase, domain 1"/>
    <property type="match status" value="1"/>
</dbReference>
<evidence type="ECO:0008006" key="2">
    <source>
        <dbReference type="Google" id="ProtNLM"/>
    </source>
</evidence>
<dbReference type="InterPro" id="IPR029068">
    <property type="entry name" value="Glyas_Bleomycin-R_OHBP_Dase"/>
</dbReference>
<dbReference type="EMBL" id="UINC01009344">
    <property type="protein sequence ID" value="SVA41916.1"/>
    <property type="molecule type" value="Genomic_DNA"/>
</dbReference>
<proteinExistence type="predicted"/>
<gene>
    <name evidence="1" type="ORF">METZ01_LOCUS94770</name>
</gene>
<dbReference type="AlphaFoldDB" id="A0A381VNL5"/>
<sequence>MSVYYDDQVTLGGKGMAAGKKGDVTHLIILKCDDPVIGMIGLLQWIDPIWPAPEEIPDKVSYGQPTFVVNTDDIKYIHEKALELNSVIHSEPHEWSVRGATGDMIDFLGMSFFDPDGHFFEINQRLN</sequence>
<reference evidence="1" key="1">
    <citation type="submission" date="2018-05" db="EMBL/GenBank/DDBJ databases">
        <authorList>
            <person name="Lanie J.A."/>
            <person name="Ng W.-L."/>
            <person name="Kazmierczak K.M."/>
            <person name="Andrzejewski T.M."/>
            <person name="Davidsen T.M."/>
            <person name="Wayne K.J."/>
            <person name="Tettelin H."/>
            <person name="Glass J.I."/>
            <person name="Rusch D."/>
            <person name="Podicherti R."/>
            <person name="Tsui H.-C.T."/>
            <person name="Winkler M.E."/>
        </authorList>
    </citation>
    <scope>NUCLEOTIDE SEQUENCE</scope>
</reference>